<dbReference type="GO" id="GO:0005524">
    <property type="term" value="F:ATP binding"/>
    <property type="evidence" value="ECO:0007669"/>
    <property type="project" value="InterPro"/>
</dbReference>
<evidence type="ECO:0000259" key="1">
    <source>
        <dbReference type="PROSITE" id="PS50011"/>
    </source>
</evidence>
<gene>
    <name evidence="2" type="ORF">Goshw_016445</name>
</gene>
<organism evidence="2 3">
    <name type="scientific">Gossypium schwendimanii</name>
    <name type="common">Cotton</name>
    <dbReference type="NCBI Taxonomy" id="34291"/>
    <lineage>
        <taxon>Eukaryota</taxon>
        <taxon>Viridiplantae</taxon>
        <taxon>Streptophyta</taxon>
        <taxon>Embryophyta</taxon>
        <taxon>Tracheophyta</taxon>
        <taxon>Spermatophyta</taxon>
        <taxon>Magnoliopsida</taxon>
        <taxon>eudicotyledons</taxon>
        <taxon>Gunneridae</taxon>
        <taxon>Pentapetalae</taxon>
        <taxon>rosids</taxon>
        <taxon>malvids</taxon>
        <taxon>Malvales</taxon>
        <taxon>Malvaceae</taxon>
        <taxon>Malvoideae</taxon>
        <taxon>Gossypium</taxon>
    </lineage>
</organism>
<dbReference type="AlphaFoldDB" id="A0A7J9LA33"/>
<dbReference type="GO" id="GO:0004672">
    <property type="term" value="F:protein kinase activity"/>
    <property type="evidence" value="ECO:0007669"/>
    <property type="project" value="InterPro"/>
</dbReference>
<evidence type="ECO:0000313" key="3">
    <source>
        <dbReference type="Proteomes" id="UP000593576"/>
    </source>
</evidence>
<accession>A0A7J9LA33</accession>
<comment type="caution">
    <text evidence="2">The sequence shown here is derived from an EMBL/GenBank/DDBJ whole genome shotgun (WGS) entry which is preliminary data.</text>
</comment>
<dbReference type="OrthoDB" id="4062651at2759"/>
<protein>
    <recommendedName>
        <fullName evidence="1">Protein kinase domain-containing protein</fullName>
    </recommendedName>
</protein>
<dbReference type="InterPro" id="IPR011009">
    <property type="entry name" value="Kinase-like_dom_sf"/>
</dbReference>
<dbReference type="PROSITE" id="PS50011">
    <property type="entry name" value="PROTEIN_KINASE_DOM"/>
    <property type="match status" value="1"/>
</dbReference>
<dbReference type="SUPFAM" id="SSF56112">
    <property type="entry name" value="Protein kinase-like (PK-like)"/>
    <property type="match status" value="1"/>
</dbReference>
<dbReference type="InterPro" id="IPR001245">
    <property type="entry name" value="Ser-Thr/Tyr_kinase_cat_dom"/>
</dbReference>
<proteinExistence type="predicted"/>
<sequence length="222" mass="25159">MWIEEIRAKICSCGDISVSPPKVFVKLLIDIYGTLMSHDRKVKWEPEMELNRDRPGRKGPPLSWAQRLKIAVDVARGLNYLHFDRAVPHGNLKAMNILLDGPDLNSRVADYCLHRLMTQAGMLVSWDIRHQSRCAGDVILGEEEGIELIIWVRLKVVEGSCSSCFDSALAQEIGDPSVKKGMKEVLEIGLRSVRSLSERPDIKTIYEDLFVNMNQHLVFVFS</sequence>
<feature type="domain" description="Protein kinase" evidence="1">
    <location>
        <begin position="1"/>
        <end position="222"/>
    </location>
</feature>
<dbReference type="Pfam" id="PF07714">
    <property type="entry name" value="PK_Tyr_Ser-Thr"/>
    <property type="match status" value="1"/>
</dbReference>
<keyword evidence="3" id="KW-1185">Reference proteome</keyword>
<dbReference type="EMBL" id="JABFAF010000005">
    <property type="protein sequence ID" value="MBA0855615.1"/>
    <property type="molecule type" value="Genomic_DNA"/>
</dbReference>
<dbReference type="InterPro" id="IPR000719">
    <property type="entry name" value="Prot_kinase_dom"/>
</dbReference>
<evidence type="ECO:0000313" key="2">
    <source>
        <dbReference type="EMBL" id="MBA0855615.1"/>
    </source>
</evidence>
<reference evidence="2 3" key="1">
    <citation type="journal article" date="2019" name="Genome Biol. Evol.">
        <title>Insights into the evolution of the New World diploid cottons (Gossypium, subgenus Houzingenia) based on genome sequencing.</title>
        <authorList>
            <person name="Grover C.E."/>
            <person name="Arick M.A. 2nd"/>
            <person name="Thrash A."/>
            <person name="Conover J.L."/>
            <person name="Sanders W.S."/>
            <person name="Peterson D.G."/>
            <person name="Frelichowski J.E."/>
            <person name="Scheffler J.A."/>
            <person name="Scheffler B.E."/>
            <person name="Wendel J.F."/>
        </authorList>
    </citation>
    <scope>NUCLEOTIDE SEQUENCE [LARGE SCALE GENOMIC DNA]</scope>
    <source>
        <strain evidence="2">1</strain>
        <tissue evidence="2">Leaf</tissue>
    </source>
</reference>
<dbReference type="Gene3D" id="1.10.510.10">
    <property type="entry name" value="Transferase(Phosphotransferase) domain 1"/>
    <property type="match status" value="1"/>
</dbReference>
<dbReference type="Proteomes" id="UP000593576">
    <property type="component" value="Unassembled WGS sequence"/>
</dbReference>
<dbReference type="PANTHER" id="PTHR48003">
    <property type="entry name" value="OS07G0626500 PROTEIN"/>
    <property type="match status" value="1"/>
</dbReference>
<name>A0A7J9LA33_GOSSC</name>
<dbReference type="InterPro" id="IPR053059">
    <property type="entry name" value="Inactive_SerThr-Kinase_ABA"/>
</dbReference>
<dbReference type="PANTHER" id="PTHR48003:SF4">
    <property type="entry name" value="LRR RECEPTOR-LIKE SERINE_THREONINE-PROTEIN KINASE GHR1"/>
    <property type="match status" value="1"/>
</dbReference>